<dbReference type="OrthoDB" id="9783675at2"/>
<keyword evidence="1" id="KW-0812">Transmembrane</keyword>
<feature type="transmembrane region" description="Helical" evidence="1">
    <location>
        <begin position="12"/>
        <end position="34"/>
    </location>
</feature>
<name>A0A4R9BD55_9MICO</name>
<organism evidence="3 4">
    <name type="scientific">Cryobacterium fucosi</name>
    <dbReference type="NCBI Taxonomy" id="1259157"/>
    <lineage>
        <taxon>Bacteria</taxon>
        <taxon>Bacillati</taxon>
        <taxon>Actinomycetota</taxon>
        <taxon>Actinomycetes</taxon>
        <taxon>Micrococcales</taxon>
        <taxon>Microbacteriaceae</taxon>
        <taxon>Cryobacterium</taxon>
    </lineage>
</organism>
<comment type="caution">
    <text evidence="3">The sequence shown here is derived from an EMBL/GenBank/DDBJ whole genome shotgun (WGS) entry which is preliminary data.</text>
</comment>
<keyword evidence="4" id="KW-1185">Reference proteome</keyword>
<keyword evidence="1" id="KW-1133">Transmembrane helix</keyword>
<feature type="transmembrane region" description="Helical" evidence="1">
    <location>
        <begin position="40"/>
        <end position="58"/>
    </location>
</feature>
<gene>
    <name evidence="3" type="ORF">E3T48_03520</name>
</gene>
<proteinExistence type="predicted"/>
<dbReference type="AlphaFoldDB" id="A0A4R9BD55"/>
<evidence type="ECO:0000256" key="1">
    <source>
        <dbReference type="SAM" id="Phobius"/>
    </source>
</evidence>
<feature type="domain" description="DUF4395" evidence="2">
    <location>
        <begin position="10"/>
        <end position="144"/>
    </location>
</feature>
<feature type="transmembrane region" description="Helical" evidence="1">
    <location>
        <begin position="114"/>
        <end position="140"/>
    </location>
</feature>
<sequence length="176" mass="19669">MEGIDIPVFNERAVRASAGLLFLAGIVAFMTAALTDNYDPLRAFAFLFIVDMMLRLFVSARYTPSMFLGALMVRRQRPERVGADQKKLAWTLGLGMAFTSCIVMGFFAIDDTVTLVLCGVCLSILFLETAFGICVGCFLYRVFAKEKPQLCPGDTCNYVPPRRTEKRRQSLNPTRN</sequence>
<accession>A0A4R9BD55</accession>
<dbReference type="EMBL" id="SOHH01000035">
    <property type="protein sequence ID" value="TFD81326.1"/>
    <property type="molecule type" value="Genomic_DNA"/>
</dbReference>
<dbReference type="Pfam" id="PF14340">
    <property type="entry name" value="DUF4395"/>
    <property type="match status" value="1"/>
</dbReference>
<feature type="transmembrane region" description="Helical" evidence="1">
    <location>
        <begin position="88"/>
        <end position="108"/>
    </location>
</feature>
<reference evidence="3 4" key="1">
    <citation type="submission" date="2019-03" db="EMBL/GenBank/DDBJ databases">
        <title>Genomics of glacier-inhabiting Cryobacterium strains.</title>
        <authorList>
            <person name="Liu Q."/>
            <person name="Xin Y.-H."/>
        </authorList>
    </citation>
    <scope>NUCLEOTIDE SEQUENCE [LARGE SCALE GENOMIC DNA]</scope>
    <source>
        <strain evidence="3 4">Hh4</strain>
    </source>
</reference>
<dbReference type="Proteomes" id="UP000298313">
    <property type="component" value="Unassembled WGS sequence"/>
</dbReference>
<keyword evidence="1" id="KW-0472">Membrane</keyword>
<evidence type="ECO:0000313" key="4">
    <source>
        <dbReference type="Proteomes" id="UP000298313"/>
    </source>
</evidence>
<dbReference type="InterPro" id="IPR025508">
    <property type="entry name" value="DUF4395"/>
</dbReference>
<protein>
    <submittedName>
        <fullName evidence="3">DUF4395 domain-containing protein</fullName>
    </submittedName>
</protein>
<evidence type="ECO:0000259" key="2">
    <source>
        <dbReference type="Pfam" id="PF14340"/>
    </source>
</evidence>
<evidence type="ECO:0000313" key="3">
    <source>
        <dbReference type="EMBL" id="TFD81326.1"/>
    </source>
</evidence>